<proteinExistence type="predicted"/>
<evidence type="ECO:0000256" key="1">
    <source>
        <dbReference type="SAM" id="SignalP"/>
    </source>
</evidence>
<evidence type="ECO:0000259" key="2">
    <source>
        <dbReference type="Pfam" id="PF18370"/>
    </source>
</evidence>
<dbReference type="AlphaFoldDB" id="A0A9D1KC60"/>
<dbReference type="Proteomes" id="UP000886722">
    <property type="component" value="Unassembled WGS sequence"/>
</dbReference>
<dbReference type="NCBIfam" id="TIGR04183">
    <property type="entry name" value="Por_Secre_tail"/>
    <property type="match status" value="1"/>
</dbReference>
<dbReference type="Gene3D" id="2.60.40.10">
    <property type="entry name" value="Immunoglobulins"/>
    <property type="match status" value="1"/>
</dbReference>
<dbReference type="InterPro" id="IPR041624">
    <property type="entry name" value="RGI_lyase"/>
</dbReference>
<dbReference type="InterPro" id="IPR028994">
    <property type="entry name" value="Integrin_alpha_N"/>
</dbReference>
<dbReference type="InterPro" id="IPR013320">
    <property type="entry name" value="ConA-like_dom_sf"/>
</dbReference>
<protein>
    <submittedName>
        <fullName evidence="4">FG-GAP repeat protein</fullName>
    </submittedName>
</protein>
<dbReference type="EMBL" id="DVKT01000024">
    <property type="protein sequence ID" value="HIT39058.1"/>
    <property type="molecule type" value="Genomic_DNA"/>
</dbReference>
<dbReference type="GO" id="GO:0004553">
    <property type="term" value="F:hydrolase activity, hydrolyzing O-glycosyl compounds"/>
    <property type="evidence" value="ECO:0007669"/>
    <property type="project" value="UniProtKB-ARBA"/>
</dbReference>
<evidence type="ECO:0000313" key="5">
    <source>
        <dbReference type="Proteomes" id="UP000886722"/>
    </source>
</evidence>
<dbReference type="GO" id="GO:0005975">
    <property type="term" value="P:carbohydrate metabolic process"/>
    <property type="evidence" value="ECO:0007669"/>
    <property type="project" value="UniProtKB-ARBA"/>
</dbReference>
<feature type="chain" id="PRO_5039719592" evidence="1">
    <location>
        <begin position="25"/>
        <end position="1040"/>
    </location>
</feature>
<reference evidence="4" key="2">
    <citation type="journal article" date="2021" name="PeerJ">
        <title>Extensive microbial diversity within the chicken gut microbiome revealed by metagenomics and culture.</title>
        <authorList>
            <person name="Gilroy R."/>
            <person name="Ravi A."/>
            <person name="Getino M."/>
            <person name="Pursley I."/>
            <person name="Horton D.L."/>
            <person name="Alikhan N.F."/>
            <person name="Baker D."/>
            <person name="Gharbi K."/>
            <person name="Hall N."/>
            <person name="Watson M."/>
            <person name="Adriaenssens E.M."/>
            <person name="Foster-Nyarko E."/>
            <person name="Jarju S."/>
            <person name="Secka A."/>
            <person name="Antonio M."/>
            <person name="Oren A."/>
            <person name="Chaudhuri R.R."/>
            <person name="La Ragione R."/>
            <person name="Hildebrand F."/>
            <person name="Pallen M.J."/>
        </authorList>
    </citation>
    <scope>NUCLEOTIDE SEQUENCE</scope>
    <source>
        <strain evidence="4">21143</strain>
    </source>
</reference>
<dbReference type="InterPro" id="IPR049366">
    <property type="entry name" value="RGL11_C"/>
</dbReference>
<name>A0A9D1KC60_9BACT</name>
<dbReference type="Pfam" id="PF18370">
    <property type="entry name" value="RGI_lyase"/>
    <property type="match status" value="1"/>
</dbReference>
<sequence>MKNKKCIILNLWIFFLISPFMVMAQMPQIETLDRGIVAVNMSKKEGQKKNGIFLSWRFLDSDDKTTAFNVYRDGKLLTETPLTTVTNYTDTEGTTSSEYVIETLVGGKVTKRDTVKEIWPNIYKQIPLDRPKPGITPPYSVTVGGKLEDYPNGQFYSYTPNDCSVGDVDGDGKYEIIVKWDPTNSRDNSQRGYTGEVYLDCYKLDGQKLWRINLGKNIRAGAHYTQFMVYDLDGDGKAEVACKTAPGTIDGKGNYVLMNDDDPTKDYRADGKNAGIVTSGPEYLTVFNGETGAEIVTVEYSPRRGNSKDWGKDDYFNRSERYLACIAYLDGVHPSLVMCRGYYQRTALVAYDFDGKNLTQRWIHDSTTDGKGAYGQGNHNLSVGDVDDDGYDEIIYGACAIDQDGKLLYRTGMGHGDAIHFSDLDPDIDGLEVFSPHEDKSAKYGFDIHEAGTGKIIYGEFTGSDVGRGIAADIDPTSRGFEFWSSANNNIYDCRGNVLYTGGRPSVNFRIYWDGDLQDELLDGDKIDKWNPEKKQTERIFTPYQYSSASTCNGTKKTPCLQADLFGDWREELVLWNGSDSSSLVIFTTTYDSDYRLVTPMHDHVYRMGIAWQNVAYNQPPHLGYYIGDGIDPTAARLVKTGEGNLVQNIEVGEQIETISYTWINADGVEINGRLPKGITVDIDAAQSSVTISGIPEEVGTFEYSIDTHGGTTDISLPGTITVRKQTVLTEVAVFHFDETSGTTAQNKISGEAAAHDLTPTWTNGVKGNAISFPGIRGYMAQSHYDALNMGTGSFSIALWFKSAGADNIDWYLFHKGSHTANASIGATGKWIGIQYKNNNLTFGIDDNVTKTNLDVAASDYFDNEWHFLTCVRDSANRQIIMYIDGEVVGSKADGTGNIFETEDMVIGNCNVNFNTPFQGAIDELVIYTGALSAVKVRNLYEEQRPSGAIDATTMSVTQRVKVYPTTFSDQITVTLDGLESENVSFIIHSASGMEMYNRSYFAEKHSPLTISGLNEWVNGLYTLTVITSEGTFTRKLIKE</sequence>
<feature type="domain" description="Rhamnogalacturonan I lyase beta-sheet" evidence="2">
    <location>
        <begin position="28"/>
        <end position="119"/>
    </location>
</feature>
<dbReference type="SUPFAM" id="SSF69318">
    <property type="entry name" value="Integrin alpha N-terminal domain"/>
    <property type="match status" value="1"/>
</dbReference>
<dbReference type="Gene3D" id="2.130.10.130">
    <property type="entry name" value="Integrin alpha, N-terminal"/>
    <property type="match status" value="1"/>
</dbReference>
<dbReference type="CDD" id="cd10318">
    <property type="entry name" value="RGL11"/>
    <property type="match status" value="1"/>
</dbReference>
<dbReference type="InterPro" id="IPR026444">
    <property type="entry name" value="Secre_tail"/>
</dbReference>
<keyword evidence="1" id="KW-0732">Signal</keyword>
<dbReference type="Gene3D" id="2.60.120.200">
    <property type="match status" value="1"/>
</dbReference>
<reference evidence="4" key="1">
    <citation type="submission" date="2020-10" db="EMBL/GenBank/DDBJ databases">
        <authorList>
            <person name="Gilroy R."/>
        </authorList>
    </citation>
    <scope>NUCLEOTIDE SEQUENCE</scope>
    <source>
        <strain evidence="4">21143</strain>
    </source>
</reference>
<feature type="domain" description="Rhamnogalacturonan lyase family 11 C-terminal" evidence="3">
    <location>
        <begin position="150"/>
        <end position="634"/>
    </location>
</feature>
<accession>A0A9D1KC60</accession>
<dbReference type="SUPFAM" id="SSF49899">
    <property type="entry name" value="Concanavalin A-like lectins/glucanases"/>
    <property type="match status" value="1"/>
</dbReference>
<comment type="caution">
    <text evidence="4">The sequence shown here is derived from an EMBL/GenBank/DDBJ whole genome shotgun (WGS) entry which is preliminary data.</text>
</comment>
<dbReference type="Pfam" id="PF13385">
    <property type="entry name" value="Laminin_G_3"/>
    <property type="match status" value="1"/>
</dbReference>
<dbReference type="InterPro" id="IPR034641">
    <property type="entry name" value="RGL11"/>
</dbReference>
<dbReference type="Pfam" id="PF21348">
    <property type="entry name" value="RGL11_C"/>
    <property type="match status" value="1"/>
</dbReference>
<dbReference type="InterPro" id="IPR013783">
    <property type="entry name" value="Ig-like_fold"/>
</dbReference>
<feature type="signal peptide" evidence="1">
    <location>
        <begin position="1"/>
        <end position="24"/>
    </location>
</feature>
<gene>
    <name evidence="4" type="ORF">IAD06_03340</name>
</gene>
<organism evidence="4 5">
    <name type="scientific">Candidatus Caccoplasma intestinavium</name>
    <dbReference type="NCBI Taxonomy" id="2840716"/>
    <lineage>
        <taxon>Bacteria</taxon>
        <taxon>Pseudomonadati</taxon>
        <taxon>Bacteroidota</taxon>
        <taxon>Bacteroidia</taxon>
        <taxon>Bacteroidales</taxon>
        <taxon>Bacteroidaceae</taxon>
        <taxon>Bacteroidaceae incertae sedis</taxon>
        <taxon>Candidatus Caccoplasma</taxon>
    </lineage>
</organism>
<dbReference type="PANTHER" id="PTHR43118:SF1">
    <property type="entry name" value="RHAMNOGALACTURONAN LYASE (EUROFUNG)"/>
    <property type="match status" value="1"/>
</dbReference>
<dbReference type="PANTHER" id="PTHR43118">
    <property type="entry name" value="RHAMNOGALACTURONAN LYASE (EUROFUNG)"/>
    <property type="match status" value="1"/>
</dbReference>
<evidence type="ECO:0000259" key="3">
    <source>
        <dbReference type="Pfam" id="PF21348"/>
    </source>
</evidence>
<evidence type="ECO:0000313" key="4">
    <source>
        <dbReference type="EMBL" id="HIT39058.1"/>
    </source>
</evidence>